<keyword evidence="2" id="KW-0812">Transmembrane</keyword>
<feature type="transmembrane region" description="Helical" evidence="2">
    <location>
        <begin position="61"/>
        <end position="83"/>
    </location>
</feature>
<gene>
    <name evidence="3" type="ORF">GCM10010170_080860</name>
</gene>
<organism evidence="3 4">
    <name type="scientific">Dactylosporangium salmoneum</name>
    <dbReference type="NCBI Taxonomy" id="53361"/>
    <lineage>
        <taxon>Bacteria</taxon>
        <taxon>Bacillati</taxon>
        <taxon>Actinomycetota</taxon>
        <taxon>Actinomycetes</taxon>
        <taxon>Micromonosporales</taxon>
        <taxon>Micromonosporaceae</taxon>
        <taxon>Dactylosporangium</taxon>
    </lineage>
</organism>
<feature type="region of interest" description="Disordered" evidence="1">
    <location>
        <begin position="207"/>
        <end position="228"/>
    </location>
</feature>
<reference evidence="4" key="1">
    <citation type="journal article" date="2019" name="Int. J. Syst. Evol. Microbiol.">
        <title>The Global Catalogue of Microorganisms (GCM) 10K type strain sequencing project: providing services to taxonomists for standard genome sequencing and annotation.</title>
        <authorList>
            <consortium name="The Broad Institute Genomics Platform"/>
            <consortium name="The Broad Institute Genome Sequencing Center for Infectious Disease"/>
            <person name="Wu L."/>
            <person name="Ma J."/>
        </authorList>
    </citation>
    <scope>NUCLEOTIDE SEQUENCE [LARGE SCALE GENOMIC DNA]</scope>
    <source>
        <strain evidence="4">JCM 3272</strain>
    </source>
</reference>
<feature type="transmembrane region" description="Helical" evidence="2">
    <location>
        <begin position="5"/>
        <end position="25"/>
    </location>
</feature>
<sequence length="228" mass="24859">MRWAAVRCVGGAVAGMLVTVGWLFVSGGRHPVQSGVAGLVVGSFATAFYRRGADVDRPRGVWAIWIGHLLAIVSVVIWVPAFYERSQGAVVHASVTAVGTHFTRVAPHTRYDIQLFDDAHGRYLSRWLDGTRHEPWRVGDRVDVYADPDGTLQPLLLEDAETDEWAVVLSVAALALTAAAARPWARSIRVLPPGEPDVFQRLRQYFNGPSQDQHSTGRPSETPPGTSG</sequence>
<keyword evidence="2" id="KW-0472">Membrane</keyword>
<evidence type="ECO:0008006" key="5">
    <source>
        <dbReference type="Google" id="ProtNLM"/>
    </source>
</evidence>
<dbReference type="EMBL" id="BAAARV010000080">
    <property type="protein sequence ID" value="GAA2376590.1"/>
    <property type="molecule type" value="Genomic_DNA"/>
</dbReference>
<protein>
    <recommendedName>
        <fullName evidence="5">DUF3592 domain-containing protein</fullName>
    </recommendedName>
</protein>
<evidence type="ECO:0000313" key="3">
    <source>
        <dbReference type="EMBL" id="GAA2376590.1"/>
    </source>
</evidence>
<proteinExistence type="predicted"/>
<dbReference type="Proteomes" id="UP001501444">
    <property type="component" value="Unassembled WGS sequence"/>
</dbReference>
<evidence type="ECO:0000256" key="2">
    <source>
        <dbReference type="SAM" id="Phobius"/>
    </source>
</evidence>
<evidence type="ECO:0000313" key="4">
    <source>
        <dbReference type="Proteomes" id="UP001501444"/>
    </source>
</evidence>
<evidence type="ECO:0000256" key="1">
    <source>
        <dbReference type="SAM" id="MobiDB-lite"/>
    </source>
</evidence>
<feature type="transmembrane region" description="Helical" evidence="2">
    <location>
        <begin position="31"/>
        <end position="49"/>
    </location>
</feature>
<name>A0ABP5UCK4_9ACTN</name>
<accession>A0ABP5UCK4</accession>
<comment type="caution">
    <text evidence="3">The sequence shown here is derived from an EMBL/GenBank/DDBJ whole genome shotgun (WGS) entry which is preliminary data.</text>
</comment>
<keyword evidence="4" id="KW-1185">Reference proteome</keyword>
<keyword evidence="2" id="KW-1133">Transmembrane helix</keyword>